<evidence type="ECO:0000256" key="3">
    <source>
        <dbReference type="ARBA" id="ARBA00013194"/>
    </source>
</evidence>
<evidence type="ECO:0000256" key="11">
    <source>
        <dbReference type="ARBA" id="ARBA00023235"/>
    </source>
</evidence>
<evidence type="ECO:0000256" key="13">
    <source>
        <dbReference type="PROSITE-ProRule" id="PRU00277"/>
    </source>
</evidence>
<dbReference type="OrthoDB" id="1902587at2759"/>
<keyword evidence="19" id="KW-1185">Reference proteome</keyword>
<evidence type="ECO:0000256" key="2">
    <source>
        <dbReference type="ARBA" id="ARBA00004240"/>
    </source>
</evidence>
<dbReference type="SMART" id="SM00054">
    <property type="entry name" value="EFh"/>
    <property type="match status" value="2"/>
</dbReference>
<feature type="chain" id="PRO_5024421917" description="peptidylprolyl isomerase" evidence="15">
    <location>
        <begin position="18"/>
        <end position="563"/>
    </location>
</feature>
<dbReference type="Gene3D" id="3.10.50.40">
    <property type="match status" value="4"/>
</dbReference>
<dbReference type="GO" id="GO:0003755">
    <property type="term" value="F:peptidyl-prolyl cis-trans isomerase activity"/>
    <property type="evidence" value="ECO:0007669"/>
    <property type="project" value="UniProtKB-KW"/>
</dbReference>
<sequence>MDVKVALYVLCVYCACAMCNTGPSGELIIDRYSLPTRCGREVQVGDYVRYHYTGSFPDGRIFDSSESKGMAFVGLVGVDSKVIPGLDRGVMGMCVNERRKIIIPPHLGYGISGAGTVIPSDATLVFDVMLLDVWNKDDSVDTRLLFKPLSCRRSVQHGDFVRYLYNGSLINGTNFESRYGQNVTYDTYVDEDHLIGGMVKGLMGMCVGEKRSIIIPPFLAYGEKGYGVKVPAHATVVFDVLLIDVFNVKDDVQVEVLHVPQPCRRKSKKGDFIRYHYNGTFQDGTLFDSSYQRKSTYNTFVGVGHVIPGVDKALLGVCVGEKRHIIVPPHLAYGENGTGDLIPGSAVLIFDIHIIDFHNPKDSVDIQITHKPLQCNNTSATNDLVIYHYNCSLLDGTRLYSSTDLGRPAQATLGQAEVIKGLDQGLKDMCVGEKREVIVPPHFGHGQNEGSVVPADAVLIFELELLDLRKGVPQGFLFIWLEEIPDPLFSSMDLNQDGEVPLEEFTAFIRLQVSMSKGRLHPAMEADVIIREMFTSQDQNADGRITEDELKLQTDKTTGHDEL</sequence>
<evidence type="ECO:0000256" key="14">
    <source>
        <dbReference type="SAM" id="MobiDB-lite"/>
    </source>
</evidence>
<feature type="domain" description="PPIase FKBP-type" evidence="16">
    <location>
        <begin position="158"/>
        <end position="246"/>
    </location>
</feature>
<feature type="domain" description="PPIase FKBP-type" evidence="16">
    <location>
        <begin position="270"/>
        <end position="358"/>
    </location>
</feature>
<dbReference type="SUPFAM" id="SSF47473">
    <property type="entry name" value="EF-hand"/>
    <property type="match status" value="1"/>
</dbReference>
<keyword evidence="7" id="KW-0256">Endoplasmic reticulum</keyword>
<dbReference type="Proteomes" id="UP000327468">
    <property type="component" value="Chromosome 23"/>
</dbReference>
<keyword evidence="10" id="KW-0325">Glycoprotein</keyword>
<dbReference type="Gene3D" id="1.10.238.10">
    <property type="entry name" value="EF-hand"/>
    <property type="match status" value="1"/>
</dbReference>
<evidence type="ECO:0000256" key="5">
    <source>
        <dbReference type="ARBA" id="ARBA00022729"/>
    </source>
</evidence>
<evidence type="ECO:0000256" key="4">
    <source>
        <dbReference type="ARBA" id="ARBA00022723"/>
    </source>
</evidence>
<keyword evidence="4" id="KW-0479">Metal-binding</keyword>
<dbReference type="InterPro" id="IPR011992">
    <property type="entry name" value="EF-hand-dom_pair"/>
</dbReference>
<name>A0A5N5KJP6_PANHP</name>
<dbReference type="PROSITE" id="PS00018">
    <property type="entry name" value="EF_HAND_1"/>
    <property type="match status" value="1"/>
</dbReference>
<feature type="domain" description="EF-hand" evidence="17">
    <location>
        <begin position="488"/>
        <end position="515"/>
    </location>
</feature>
<keyword evidence="5 15" id="KW-0732">Signal</keyword>
<dbReference type="PROSITE" id="PS50059">
    <property type="entry name" value="FKBP_PPIASE"/>
    <property type="match status" value="4"/>
</dbReference>
<gene>
    <name evidence="18" type="ORF">PHYPO_G00130690</name>
</gene>
<dbReference type="PANTHER" id="PTHR46046:SF3">
    <property type="entry name" value="PEPTIDYL-PROLYL CIS-TRANS ISOMERASE FKBP10"/>
    <property type="match status" value="1"/>
</dbReference>
<dbReference type="PROSITE" id="PS50222">
    <property type="entry name" value="EF_HAND_2"/>
    <property type="match status" value="2"/>
</dbReference>
<keyword evidence="6" id="KW-0677">Repeat</keyword>
<dbReference type="PANTHER" id="PTHR46046">
    <property type="entry name" value="PEPTIDYLPROLYL ISOMERASE"/>
    <property type="match status" value="1"/>
</dbReference>
<evidence type="ECO:0000256" key="7">
    <source>
        <dbReference type="ARBA" id="ARBA00022824"/>
    </source>
</evidence>
<feature type="signal peptide" evidence="15">
    <location>
        <begin position="1"/>
        <end position="17"/>
    </location>
</feature>
<accession>A0A5N5KJP6</accession>
<feature type="domain" description="PPIase FKBP-type" evidence="16">
    <location>
        <begin position="45"/>
        <end position="134"/>
    </location>
</feature>
<feature type="domain" description="PPIase FKBP-type" evidence="16">
    <location>
        <begin position="382"/>
        <end position="469"/>
    </location>
</feature>
<keyword evidence="11 13" id="KW-0413">Isomerase</keyword>
<reference evidence="18 19" key="1">
    <citation type="submission" date="2019-06" db="EMBL/GenBank/DDBJ databases">
        <title>A chromosome-scale genome assembly of the striped catfish, Pangasianodon hypophthalmus.</title>
        <authorList>
            <person name="Wen M."/>
            <person name="Zahm M."/>
            <person name="Roques C."/>
            <person name="Cabau C."/>
            <person name="Klopp C."/>
            <person name="Donnadieu C."/>
            <person name="Jouanno E."/>
            <person name="Avarre J.-C."/>
            <person name="Campet M."/>
            <person name="Ha T.T.T."/>
            <person name="Dugue R."/>
            <person name="Lampietro C."/>
            <person name="Louis A."/>
            <person name="Herpin A."/>
            <person name="Echchiki A."/>
            <person name="Berthelot C."/>
            <person name="Parey E."/>
            <person name="Roest-Crollius H."/>
            <person name="Braasch I."/>
            <person name="Postlethwait J."/>
            <person name="Bobe J."/>
            <person name="Montfort J."/>
            <person name="Bouchez O."/>
            <person name="Begum T."/>
            <person name="Schartl M."/>
            <person name="Guiguen Y."/>
        </authorList>
    </citation>
    <scope>NUCLEOTIDE SEQUENCE [LARGE SCALE GENOMIC DNA]</scope>
    <source>
        <strain evidence="18 19">Indonesia</strain>
        <tissue evidence="18">Blood</tissue>
    </source>
</reference>
<protein>
    <recommendedName>
        <fullName evidence="3 13">peptidylprolyl isomerase</fullName>
        <ecNumber evidence="3 13">5.2.1.8</ecNumber>
    </recommendedName>
</protein>
<dbReference type="InterPro" id="IPR051989">
    <property type="entry name" value="FKBP-like_isomerase"/>
</dbReference>
<evidence type="ECO:0000256" key="15">
    <source>
        <dbReference type="SAM" id="SignalP"/>
    </source>
</evidence>
<evidence type="ECO:0000256" key="10">
    <source>
        <dbReference type="ARBA" id="ARBA00023180"/>
    </source>
</evidence>
<evidence type="ECO:0000256" key="6">
    <source>
        <dbReference type="ARBA" id="ARBA00022737"/>
    </source>
</evidence>
<dbReference type="InterPro" id="IPR046357">
    <property type="entry name" value="PPIase_dom_sf"/>
</dbReference>
<evidence type="ECO:0000256" key="9">
    <source>
        <dbReference type="ARBA" id="ARBA00023110"/>
    </source>
</evidence>
<dbReference type="EC" id="5.2.1.8" evidence="3 13"/>
<evidence type="ECO:0000256" key="1">
    <source>
        <dbReference type="ARBA" id="ARBA00000971"/>
    </source>
</evidence>
<dbReference type="FunFam" id="3.10.50.40:FF:000002">
    <property type="entry name" value="Peptidylprolyl isomerase"/>
    <property type="match status" value="1"/>
</dbReference>
<dbReference type="AlphaFoldDB" id="A0A5N5KJP6"/>
<keyword evidence="9 13" id="KW-0697">Rotamase</keyword>
<organism evidence="18 19">
    <name type="scientific">Pangasianodon hypophthalmus</name>
    <name type="common">Striped catfish</name>
    <name type="synonym">Helicophagus hypophthalmus</name>
    <dbReference type="NCBI Taxonomy" id="310915"/>
    <lineage>
        <taxon>Eukaryota</taxon>
        <taxon>Metazoa</taxon>
        <taxon>Chordata</taxon>
        <taxon>Craniata</taxon>
        <taxon>Vertebrata</taxon>
        <taxon>Euteleostomi</taxon>
        <taxon>Actinopterygii</taxon>
        <taxon>Neopterygii</taxon>
        <taxon>Teleostei</taxon>
        <taxon>Ostariophysi</taxon>
        <taxon>Siluriformes</taxon>
        <taxon>Pangasiidae</taxon>
        <taxon>Pangasianodon</taxon>
    </lineage>
</organism>
<evidence type="ECO:0000313" key="19">
    <source>
        <dbReference type="Proteomes" id="UP000327468"/>
    </source>
</evidence>
<keyword evidence="8" id="KW-0106">Calcium</keyword>
<feature type="region of interest" description="Disordered" evidence="14">
    <location>
        <begin position="540"/>
        <end position="563"/>
    </location>
</feature>
<comment type="catalytic activity">
    <reaction evidence="1 13">
        <text>[protein]-peptidylproline (omega=180) = [protein]-peptidylproline (omega=0)</text>
        <dbReference type="Rhea" id="RHEA:16237"/>
        <dbReference type="Rhea" id="RHEA-COMP:10747"/>
        <dbReference type="Rhea" id="RHEA-COMP:10748"/>
        <dbReference type="ChEBI" id="CHEBI:83833"/>
        <dbReference type="ChEBI" id="CHEBI:83834"/>
        <dbReference type="EC" id="5.2.1.8"/>
    </reaction>
</comment>
<dbReference type="GO" id="GO:0005783">
    <property type="term" value="C:endoplasmic reticulum"/>
    <property type="evidence" value="ECO:0007669"/>
    <property type="project" value="UniProtKB-SubCell"/>
</dbReference>
<evidence type="ECO:0000256" key="8">
    <source>
        <dbReference type="ARBA" id="ARBA00022837"/>
    </source>
</evidence>
<dbReference type="EMBL" id="VFJC01000024">
    <property type="protein sequence ID" value="KAB5530554.1"/>
    <property type="molecule type" value="Genomic_DNA"/>
</dbReference>
<comment type="function">
    <text evidence="12">PPIases accelerate the folding of proteins during protein synthesis.</text>
</comment>
<feature type="compositionally biased region" description="Basic and acidic residues" evidence="14">
    <location>
        <begin position="544"/>
        <end position="563"/>
    </location>
</feature>
<evidence type="ECO:0000259" key="16">
    <source>
        <dbReference type="PROSITE" id="PS50059"/>
    </source>
</evidence>
<dbReference type="InterPro" id="IPR002048">
    <property type="entry name" value="EF_hand_dom"/>
</dbReference>
<dbReference type="Pfam" id="PF00254">
    <property type="entry name" value="FKBP_C"/>
    <property type="match status" value="4"/>
</dbReference>
<dbReference type="Pfam" id="PF13202">
    <property type="entry name" value="EF-hand_5"/>
    <property type="match status" value="1"/>
</dbReference>
<comment type="caution">
    <text evidence="18">The sequence shown here is derived from an EMBL/GenBank/DDBJ whole genome shotgun (WGS) entry which is preliminary data.</text>
</comment>
<evidence type="ECO:0000313" key="18">
    <source>
        <dbReference type="EMBL" id="KAB5530554.1"/>
    </source>
</evidence>
<dbReference type="GO" id="GO:0005509">
    <property type="term" value="F:calcium ion binding"/>
    <property type="evidence" value="ECO:0007669"/>
    <property type="project" value="InterPro"/>
</dbReference>
<evidence type="ECO:0000256" key="12">
    <source>
        <dbReference type="ARBA" id="ARBA00055986"/>
    </source>
</evidence>
<comment type="subcellular location">
    <subcellularLocation>
        <location evidence="2">Endoplasmic reticulum</location>
    </subcellularLocation>
</comment>
<evidence type="ECO:0000259" key="17">
    <source>
        <dbReference type="PROSITE" id="PS50222"/>
    </source>
</evidence>
<dbReference type="InterPro" id="IPR018247">
    <property type="entry name" value="EF_Hand_1_Ca_BS"/>
</dbReference>
<dbReference type="InterPro" id="IPR001179">
    <property type="entry name" value="PPIase_FKBP_dom"/>
</dbReference>
<proteinExistence type="predicted"/>
<dbReference type="SUPFAM" id="SSF54534">
    <property type="entry name" value="FKBP-like"/>
    <property type="match status" value="4"/>
</dbReference>
<feature type="domain" description="EF-hand" evidence="17">
    <location>
        <begin position="525"/>
        <end position="560"/>
    </location>
</feature>